<gene>
    <name evidence="2" type="ORF">KC01_LOCUS18950</name>
</gene>
<dbReference type="EMBL" id="OZ035840">
    <property type="protein sequence ID" value="CAL1589313.1"/>
    <property type="molecule type" value="Genomic_DNA"/>
</dbReference>
<protein>
    <submittedName>
        <fullName evidence="2">Uncharacterized protein</fullName>
    </submittedName>
</protein>
<name>A0AAV2KL42_KNICA</name>
<evidence type="ECO:0000256" key="1">
    <source>
        <dbReference type="SAM" id="MobiDB-lite"/>
    </source>
</evidence>
<organism evidence="2 3">
    <name type="scientific">Knipowitschia caucasica</name>
    <name type="common">Caucasian dwarf goby</name>
    <name type="synonym">Pomatoschistus caucasicus</name>
    <dbReference type="NCBI Taxonomy" id="637954"/>
    <lineage>
        <taxon>Eukaryota</taxon>
        <taxon>Metazoa</taxon>
        <taxon>Chordata</taxon>
        <taxon>Craniata</taxon>
        <taxon>Vertebrata</taxon>
        <taxon>Euteleostomi</taxon>
        <taxon>Actinopterygii</taxon>
        <taxon>Neopterygii</taxon>
        <taxon>Teleostei</taxon>
        <taxon>Neoteleostei</taxon>
        <taxon>Acanthomorphata</taxon>
        <taxon>Gobiaria</taxon>
        <taxon>Gobiiformes</taxon>
        <taxon>Gobioidei</taxon>
        <taxon>Gobiidae</taxon>
        <taxon>Gobiinae</taxon>
        <taxon>Knipowitschia</taxon>
    </lineage>
</organism>
<dbReference type="Proteomes" id="UP001497482">
    <property type="component" value="Chromosome 18"/>
</dbReference>
<reference evidence="2 3" key="1">
    <citation type="submission" date="2024-04" db="EMBL/GenBank/DDBJ databases">
        <authorList>
            <person name="Waldvogel A.-M."/>
            <person name="Schoenle A."/>
        </authorList>
    </citation>
    <scope>NUCLEOTIDE SEQUENCE [LARGE SCALE GENOMIC DNA]</scope>
</reference>
<evidence type="ECO:0000313" key="3">
    <source>
        <dbReference type="Proteomes" id="UP001497482"/>
    </source>
</evidence>
<accession>A0AAV2KL42</accession>
<evidence type="ECO:0000313" key="2">
    <source>
        <dbReference type="EMBL" id="CAL1589313.1"/>
    </source>
</evidence>
<feature type="region of interest" description="Disordered" evidence="1">
    <location>
        <begin position="22"/>
        <end position="77"/>
    </location>
</feature>
<dbReference type="AlphaFoldDB" id="A0AAV2KL42"/>
<sequence>MRVSTKGTLRCPRNSFFCIRDRPPRHTGLHHGPPASPRRASLALDPPPPALQLSSASDNSRGSSFVDEKTPCGQTPMREGKVVDRYLCGALWTPSCGGNCADGPLRAPPAGPLPLLLCGPQPDHSPCCVPVPTGQFQHLFYGFMI</sequence>
<proteinExistence type="predicted"/>
<keyword evidence="3" id="KW-1185">Reference proteome</keyword>